<evidence type="ECO:0000313" key="3">
    <source>
        <dbReference type="Proteomes" id="UP000003163"/>
    </source>
</evidence>
<feature type="region of interest" description="Disordered" evidence="1">
    <location>
        <begin position="37"/>
        <end position="56"/>
    </location>
</feature>
<evidence type="ECO:0000256" key="1">
    <source>
        <dbReference type="SAM" id="MobiDB-lite"/>
    </source>
</evidence>
<organism evidence="2 3">
    <name type="scientific">Edhazardia aedis (strain USNM 41457)</name>
    <name type="common">Microsporidian parasite</name>
    <dbReference type="NCBI Taxonomy" id="1003232"/>
    <lineage>
        <taxon>Eukaryota</taxon>
        <taxon>Fungi</taxon>
        <taxon>Fungi incertae sedis</taxon>
        <taxon>Microsporidia</taxon>
        <taxon>Edhazardia</taxon>
    </lineage>
</organism>
<dbReference type="InParanoid" id="J8ZPP0"/>
<feature type="compositionally biased region" description="Basic and acidic residues" evidence="1">
    <location>
        <begin position="1260"/>
        <end position="1276"/>
    </location>
</feature>
<name>J8ZPP0_EDHAE</name>
<keyword evidence="3" id="KW-1185">Reference proteome</keyword>
<dbReference type="VEuPathDB" id="MicrosporidiaDB:EDEG_03805"/>
<protein>
    <submittedName>
        <fullName evidence="2">Uncharacterized protein</fullName>
    </submittedName>
</protein>
<gene>
    <name evidence="2" type="ORF">EDEG_03805</name>
</gene>
<sequence length="1640" mass="191564">MANNDYTGPRKFIYISIQNIREFFKNFINLRITSKQENSEKLQGDENDKKSRSVILRNENEINCSQNFELPQEEDKKEHSKSNMPVNASEIEIDGTSPNYRKKTEKYSLVELDIEKNIKLPVNFEFFMKDEFVNTKIYLQIPKSFESMYTINFKIISKEYKTNEVNADKYVILNDSNNNALDLCDFKLQPTRSIESDNCAEGPDAHRNIRTKENEYDVKNNNPENTSDNNVNEEEKNVKMNLKCAEKRDLHADKPCNSYRTYIKELFNYDNGLKKPTMYEISIDFTHEEFISIIPTVLALKSYRLLKNIFGLRQLEITKQIFNACENKFSVVDFLSSMDSINFRLLLADEKCANIFLKHVVIFLKIYFEKKEKQQYTSSVECADIKIPRCLYFESISAGEENTNKLTCPNNEIFEIFGILKNISIDTEKCFQIVLNALKCIPVRYLTNFSSIFRMMDDNFLFELVENMPISEYPHLFKVNFLKFHQQIYENIRKKSIRSRFIILENLMGSSDSEKIQLYLDDKSNFEASNAANKNKNSHNDYHEKCCIANKEFFNFSEDRPIKVIKNLLKRLSLENTGIILSRIIVELQENTHTIIDVILADIEKSDCLIPVYSKFVVEMPDLFYELFYLFTIKKIFGYNRESYDSDERAFNNLNNFLVKTFFTSNNNIKKDKIQNSNFHNNSLNFKSSGHEELAKKIENDKYSGSFQRISDIHKPINMFLRHSLTCKNFIFVYLIENLIDENNFPRWIIPLIQNSHIEIFQYTKYTLDSKLELADRYFVKYMQLLELAENTHISIDVSGIASINSSLADESYCNKTNSSIFGNTSNLSNDMMENQFKRIAKVIENDFYNLIGILPSEILRISRYLENETVNEIITSISNKFNTIDHSNNENKKIQSVSAAIQSKDFDKINVGDVLQINSKFQEQFLKNLILLIKSKEFFGNFTTSEKISTPFYSENAVKFLETIGKMQKYKSLDLLIQSCLSILELRRRKLLLNIDSNDIKQTLISEYSTLNDNLNITSKKDKAQNDLQSNSSNGSNIDFGKKITLSNENDKSISVDAIKIQYNIASNDTKSKINDRNISYNDSKSTGTAFMSAQAEEKKLKILKFSQPGENNKKIIRGWTDYDYSQTNSYRESYKYRENEMIDNVSAFKIGKLRENETKEYNKFDNLNKIYINNKNEHKYTISKETEETVYRKPTIKDSNISLDWDQKVNTRNNFHDGWSSNKKNDEWVKNDKKTIHSLGENNNNYGRTEIYQINKSELKKNESDTSNKDHDKNLISTSSSSNKKETEKFDICIGEDKFSLSCVDNTSTIKMQETGLSNEKSVETLKNIAKKDENIVLKENDEKIEVQLLSKQEEKLETIFPEIIEIKSIEKLPLIISEDKLEKNTDISKVQYDEKLSASSPISTFKTPQNSDIDKIEAQKKHTLINNIEIIQPLIVTNIPEKTDHIIDKDAQENIATFTYIKKDQYGGLSYQNRFNSSRSNIHKIYEQNNNFHESNNSAVSNRSPSTSFNRAEVGYYGRQTYHQNKTYSNRDNFHHKFRDHNNQTYNQYDRNTYNTNYRLHKNYNEDSFRSHQNVKFNETNFRQSNTPIQTFIEVIIFQIIQIIKEKRQLKTGKKDLVLKKMMINSAATFSVEKGRF</sequence>
<proteinExistence type="predicted"/>
<accession>J8ZPP0</accession>
<dbReference type="Proteomes" id="UP000003163">
    <property type="component" value="Unassembled WGS sequence"/>
</dbReference>
<dbReference type="EMBL" id="AFBI03000125">
    <property type="protein sequence ID" value="EJW01653.1"/>
    <property type="molecule type" value="Genomic_DNA"/>
</dbReference>
<feature type="compositionally biased region" description="Basic and acidic residues" evidence="1">
    <location>
        <begin position="37"/>
        <end position="51"/>
    </location>
</feature>
<reference evidence="3" key="2">
    <citation type="submission" date="2015-07" db="EMBL/GenBank/DDBJ databases">
        <title>Contrasting host-pathogen interactions and genome evolution in two generalist and specialist microsporidian pathogens of mosquitoes.</title>
        <authorList>
            <consortium name="The Broad Institute Genomics Platform"/>
            <consortium name="The Broad Institute Genome Sequencing Center for Infectious Disease"/>
            <person name="Cuomo C.A."/>
            <person name="Sanscrainte N.D."/>
            <person name="Goldberg J.M."/>
            <person name="Heiman D."/>
            <person name="Young S."/>
            <person name="Zeng Q."/>
            <person name="Becnel J.J."/>
            <person name="Birren B.W."/>
        </authorList>
    </citation>
    <scope>NUCLEOTIDE SEQUENCE [LARGE SCALE GENOMIC DNA]</scope>
    <source>
        <strain evidence="3">USNM 41457</strain>
    </source>
</reference>
<feature type="region of interest" description="Disordered" evidence="1">
    <location>
        <begin position="1260"/>
        <end position="1283"/>
    </location>
</feature>
<comment type="caution">
    <text evidence="2">The sequence shown here is derived from an EMBL/GenBank/DDBJ whole genome shotgun (WGS) entry which is preliminary data.</text>
</comment>
<reference evidence="2 3" key="1">
    <citation type="submission" date="2011-08" db="EMBL/GenBank/DDBJ databases">
        <authorList>
            <person name="Liu Z.J."/>
            <person name="Shi F.L."/>
            <person name="Lu J.Q."/>
            <person name="Li M."/>
            <person name="Wang Z.L."/>
        </authorList>
    </citation>
    <scope>NUCLEOTIDE SEQUENCE [LARGE SCALE GENOMIC DNA]</scope>
    <source>
        <strain evidence="2 3">USNM 41457</strain>
    </source>
</reference>
<evidence type="ECO:0000313" key="2">
    <source>
        <dbReference type="EMBL" id="EJW01653.1"/>
    </source>
</evidence>
<dbReference type="HOGENOM" id="CLU_242852_0_0_1"/>